<dbReference type="PANTHER" id="PTHR31912">
    <property type="entry name" value="IP13529P"/>
    <property type="match status" value="1"/>
</dbReference>
<keyword evidence="1" id="KW-0175">Coiled coil</keyword>
<evidence type="ECO:0000256" key="2">
    <source>
        <dbReference type="SAM" id="MobiDB-lite"/>
    </source>
</evidence>
<dbReference type="PANTHER" id="PTHR31912:SF34">
    <property type="entry name" value="NOTOCHORD-RELATED PROTEIN"/>
    <property type="match status" value="1"/>
</dbReference>
<dbReference type="OrthoDB" id="2753717at2759"/>
<accession>A0A060SS66</accession>
<gene>
    <name evidence="3" type="ORF">BN946_scf184605.g10</name>
</gene>
<keyword evidence="4" id="KW-1185">Reference proteome</keyword>
<name>A0A060SS66_PYCCI</name>
<proteinExistence type="predicted"/>
<protein>
    <submittedName>
        <fullName evidence="3">Uncharacterized protein</fullName>
    </submittedName>
</protein>
<dbReference type="EMBL" id="CCBP010000237">
    <property type="protein sequence ID" value="CDO75069.1"/>
    <property type="molecule type" value="Genomic_DNA"/>
</dbReference>
<dbReference type="HOGENOM" id="CLU_004591_2_0_1"/>
<dbReference type="Proteomes" id="UP000029665">
    <property type="component" value="Unassembled WGS sequence"/>
</dbReference>
<evidence type="ECO:0000256" key="1">
    <source>
        <dbReference type="SAM" id="Coils"/>
    </source>
</evidence>
<sequence>MHHEASTGTHVQLKATQLTETVYTAPAVALQNCAPQTISNQLEPSGIPGYSRDLGIDLNGIGDVDFDFTPEQQQAYFPAHVDDTERLEEAQEQLRGEFERLSFQALEEDLDGTLPADEADGEDLDEYLSGIPRDRQYPPYGSKTDLSHPELARNLMIYPDESQRPYTDFSQSGYMKTLPCEARTPAYYVHNKHFFVDELSRTIDNHLFIPRVWVTRNGKVHAHGHIASPDMQNRFLRISRNDTLVLGERLTDNLLDLLAAYPRLPQLIDDAGELSEALPHPDREIAQGEDLIVICTPLFCDDVSGARSKQYQKHINIYTTNWNLPSRFIQQESAVRFISTSPTAGGCEQFTPVLDLVKASQSNPIRCYNAWTHRFCRVRLRVPCLPADNPQQSEEASHAGVNANCKCRRCKKGGNSEIRESDEGYHALYHTRTGVKDKIATFWIDKLLVRSRLLKRSHPNMPRDDLIADGLSWLREQTALPMNPLLDVPDLDPHRDTPVELLHTWLLGIVKYVWHTLHTSWTEAQRASFVVRLQDTDTDGLNIPPLRAAYIMQYRHGLIGKHFKSLAQTMAAKTHGLTTADEATLDDLHVLIGNVLDAFANIDPARIIVKEKLQVLPHIVEDIRRFGPPPRYSTETYECFNAVFRLSSVHSNHGSPSHDIAVKMADIECVRHIVTGGFWEDSHGHWTCAGSNVLATFRNSPLLQHHFGWTLDTPLPRFGHIASPPIAKQIVRRKEDSLAATASSRPPDFPPDTTVMWCIGASVIAHSGDVCRPRSWVVVTDNKGIPIVGRIEELLLPVANSGLSDPQYVVIERFLVGSMRHSILGFPVLRPPEADKKLLEVVSSKFIINVQHDCEGGACQLAASQAIRQERKDTGRFESAIDHNPSHRYFFINTHALHNAALLRRFLPRSLLEPLPLYDNRRQRHDELAAKLRITEAQKRAQTQRKRVETLQKKAQHKNNNIVCGGEMPSTSNPQDSAQVGSDSGMTDAGLPECPIPSLVGDGEGPSTLRHIGPEPVEIDLVAAMSADDSTAGSHAGYRRMTEALEPARGEMVQEGLEDVRGGVVPGTSSCAKRRRVI</sequence>
<organism evidence="3 4">
    <name type="scientific">Pycnoporus cinnabarinus</name>
    <name type="common">Cinnabar-red polypore</name>
    <name type="synonym">Trametes cinnabarina</name>
    <dbReference type="NCBI Taxonomy" id="5643"/>
    <lineage>
        <taxon>Eukaryota</taxon>
        <taxon>Fungi</taxon>
        <taxon>Dikarya</taxon>
        <taxon>Basidiomycota</taxon>
        <taxon>Agaricomycotina</taxon>
        <taxon>Agaricomycetes</taxon>
        <taxon>Polyporales</taxon>
        <taxon>Polyporaceae</taxon>
        <taxon>Trametes</taxon>
    </lineage>
</organism>
<reference evidence="3" key="1">
    <citation type="submission" date="2014-01" db="EMBL/GenBank/DDBJ databases">
        <title>The genome of the white-rot fungus Pycnoporus cinnabarinus: a basidiomycete model with a versatile arsenal for lignocellulosic biomass breakdown.</title>
        <authorList>
            <person name="Levasseur A."/>
            <person name="Lomascolo A."/>
            <person name="Ruiz-Duenas F.J."/>
            <person name="Uzan E."/>
            <person name="Piumi F."/>
            <person name="Kues U."/>
            <person name="Ram A.F.J."/>
            <person name="Murat C."/>
            <person name="Haon M."/>
            <person name="Benoit I."/>
            <person name="Arfi Y."/>
            <person name="Chevret D."/>
            <person name="Drula E."/>
            <person name="Kwon M.J."/>
            <person name="Gouret P."/>
            <person name="Lesage-Meessen L."/>
            <person name="Lombard V."/>
            <person name="Mariette J."/>
            <person name="Noirot C."/>
            <person name="Park J."/>
            <person name="Patyshakuliyeva A."/>
            <person name="Wieneger R.A.B."/>
            <person name="Wosten H.A.B."/>
            <person name="Martin F."/>
            <person name="Coutinho P.M."/>
            <person name="de Vries R."/>
            <person name="Martinez A.T."/>
            <person name="Klopp C."/>
            <person name="Pontarotti P."/>
            <person name="Henrissat B."/>
            <person name="Record E."/>
        </authorList>
    </citation>
    <scope>NUCLEOTIDE SEQUENCE [LARGE SCALE GENOMIC DNA]</scope>
    <source>
        <strain evidence="3">BRFM137</strain>
    </source>
</reference>
<dbReference type="AlphaFoldDB" id="A0A060SS66"/>
<dbReference type="OMA" id="NANCKCR"/>
<feature type="compositionally biased region" description="Polar residues" evidence="2">
    <location>
        <begin position="969"/>
        <end position="985"/>
    </location>
</feature>
<feature type="region of interest" description="Disordered" evidence="2">
    <location>
        <begin position="961"/>
        <end position="990"/>
    </location>
</feature>
<comment type="caution">
    <text evidence="3">The sequence shown here is derived from an EMBL/GenBank/DDBJ whole genome shotgun (WGS) entry which is preliminary data.</text>
</comment>
<evidence type="ECO:0000313" key="4">
    <source>
        <dbReference type="Proteomes" id="UP000029665"/>
    </source>
</evidence>
<dbReference type="STRING" id="5643.A0A060SS66"/>
<feature type="coiled-coil region" evidence="1">
    <location>
        <begin position="934"/>
        <end position="961"/>
    </location>
</feature>
<evidence type="ECO:0000313" key="3">
    <source>
        <dbReference type="EMBL" id="CDO75069.1"/>
    </source>
</evidence>